<evidence type="ECO:0000256" key="2">
    <source>
        <dbReference type="ARBA" id="ARBA00022475"/>
    </source>
</evidence>
<dbReference type="Proteomes" id="UP000032900">
    <property type="component" value="Unassembled WGS sequence"/>
</dbReference>
<reference evidence="7 8" key="1">
    <citation type="journal article" date="2015" name="Microbes Environ.">
        <title>Distribution and evolution of nitrogen fixation genes in the phylum bacteroidetes.</title>
        <authorList>
            <person name="Inoue J."/>
            <person name="Oshima K."/>
            <person name="Suda W."/>
            <person name="Sakamoto M."/>
            <person name="Iino T."/>
            <person name="Noda S."/>
            <person name="Hongoh Y."/>
            <person name="Hattori M."/>
            <person name="Ohkuma M."/>
        </authorList>
    </citation>
    <scope>NUCLEOTIDE SEQUENCE [LARGE SCALE GENOMIC DNA]</scope>
    <source>
        <strain evidence="7">JCM 15548</strain>
    </source>
</reference>
<keyword evidence="3" id="KW-0812">Transmembrane</keyword>
<keyword evidence="8" id="KW-1185">Reference proteome</keyword>
<name>A0A0E9M2U1_9BACT</name>
<proteinExistence type="predicted"/>
<dbReference type="Gene3D" id="1.20.81.30">
    <property type="entry name" value="Type II secretion system (T2SS), domain F"/>
    <property type="match status" value="1"/>
</dbReference>
<keyword evidence="2" id="KW-1003">Cell membrane</keyword>
<keyword evidence="4" id="KW-1133">Transmembrane helix</keyword>
<sequence>MWLYSLETALTKIQEDIRGQTLNEAMTKFAVFESRLAALVKVGEDTNNLDAVFKRLSDQYNEESDLHA</sequence>
<organism evidence="7 8">
    <name type="scientific">Geofilum rubicundum JCM 15548</name>
    <dbReference type="NCBI Taxonomy" id="1236989"/>
    <lineage>
        <taxon>Bacteria</taxon>
        <taxon>Pseudomonadati</taxon>
        <taxon>Bacteroidota</taxon>
        <taxon>Bacteroidia</taxon>
        <taxon>Marinilabiliales</taxon>
        <taxon>Marinilabiliaceae</taxon>
        <taxon>Geofilum</taxon>
    </lineage>
</organism>
<dbReference type="AlphaFoldDB" id="A0A0E9M2U1"/>
<keyword evidence="5" id="KW-0472">Membrane</keyword>
<evidence type="ECO:0000259" key="6">
    <source>
        <dbReference type="Pfam" id="PF00482"/>
    </source>
</evidence>
<dbReference type="GO" id="GO:0005886">
    <property type="term" value="C:plasma membrane"/>
    <property type="evidence" value="ECO:0007669"/>
    <property type="project" value="UniProtKB-SubCell"/>
</dbReference>
<evidence type="ECO:0000313" key="8">
    <source>
        <dbReference type="Proteomes" id="UP000032900"/>
    </source>
</evidence>
<dbReference type="InterPro" id="IPR018076">
    <property type="entry name" value="T2SS_GspF_dom"/>
</dbReference>
<evidence type="ECO:0000313" key="7">
    <source>
        <dbReference type="EMBL" id="GAO31859.1"/>
    </source>
</evidence>
<evidence type="ECO:0000256" key="5">
    <source>
        <dbReference type="ARBA" id="ARBA00023136"/>
    </source>
</evidence>
<evidence type="ECO:0000256" key="3">
    <source>
        <dbReference type="ARBA" id="ARBA00022692"/>
    </source>
</evidence>
<comment type="subcellular location">
    <subcellularLocation>
        <location evidence="1">Cell membrane</location>
        <topology evidence="1">Multi-pass membrane protein</topology>
    </subcellularLocation>
</comment>
<dbReference type="Pfam" id="PF00482">
    <property type="entry name" value="T2SSF"/>
    <property type="match status" value="1"/>
</dbReference>
<dbReference type="EMBL" id="BAZW01000065">
    <property type="protein sequence ID" value="GAO31859.1"/>
    <property type="molecule type" value="Genomic_DNA"/>
</dbReference>
<gene>
    <name evidence="7" type="ORF">JCM15548_14262</name>
</gene>
<protein>
    <submittedName>
        <fullName evidence="7">Type IV fimbrial assembly protein PilC</fullName>
    </submittedName>
</protein>
<accession>A0A0E9M2U1</accession>
<dbReference type="STRING" id="1236989.JCM15548_14262"/>
<comment type="caution">
    <text evidence="7">The sequence shown here is derived from an EMBL/GenBank/DDBJ whole genome shotgun (WGS) entry which is preliminary data.</text>
</comment>
<dbReference type="InterPro" id="IPR042094">
    <property type="entry name" value="T2SS_GspF_sf"/>
</dbReference>
<evidence type="ECO:0000256" key="4">
    <source>
        <dbReference type="ARBA" id="ARBA00022989"/>
    </source>
</evidence>
<feature type="domain" description="Type II secretion system protein GspF" evidence="6">
    <location>
        <begin position="9"/>
        <end position="66"/>
    </location>
</feature>
<evidence type="ECO:0000256" key="1">
    <source>
        <dbReference type="ARBA" id="ARBA00004651"/>
    </source>
</evidence>